<evidence type="ECO:0000256" key="2">
    <source>
        <dbReference type="SAM" id="MobiDB-lite"/>
    </source>
</evidence>
<dbReference type="RefSeq" id="WP_125751598.1">
    <property type="nucleotide sequence ID" value="NZ_JBHTON010000028.1"/>
</dbReference>
<evidence type="ECO:0008006" key="5">
    <source>
        <dbReference type="Google" id="ProtNLM"/>
    </source>
</evidence>
<proteinExistence type="predicted"/>
<feature type="region of interest" description="Disordered" evidence="2">
    <location>
        <begin position="1"/>
        <end position="42"/>
    </location>
</feature>
<feature type="coiled-coil region" evidence="1">
    <location>
        <begin position="224"/>
        <end position="304"/>
    </location>
</feature>
<dbReference type="Gene3D" id="3.90.930.1">
    <property type="match status" value="1"/>
</dbReference>
<dbReference type="Proteomes" id="UP001597252">
    <property type="component" value="Unassembled WGS sequence"/>
</dbReference>
<organism evidence="3 4">
    <name type="scientific">Lacticaseibacillus baoqingensis</name>
    <dbReference type="NCBI Taxonomy" id="2486013"/>
    <lineage>
        <taxon>Bacteria</taxon>
        <taxon>Bacillati</taxon>
        <taxon>Bacillota</taxon>
        <taxon>Bacilli</taxon>
        <taxon>Lactobacillales</taxon>
        <taxon>Lactobacillaceae</taxon>
        <taxon>Lacticaseibacillus</taxon>
    </lineage>
</organism>
<evidence type="ECO:0000256" key="1">
    <source>
        <dbReference type="SAM" id="Coils"/>
    </source>
</evidence>
<evidence type="ECO:0000313" key="3">
    <source>
        <dbReference type="EMBL" id="MFD1485403.1"/>
    </source>
</evidence>
<sequence length="627" mass="70788">MKFFKSRNKTDNVTPAPTDLPQAQEAAAEETATVTAVRTEPEPSEVVRFPADDSLESLMGQIARIADQYNTTRQALQNQLFAQRDKQQRELTDQEALLEKTQKTVAEATEQLTQLRAADTQDLETKLSEVDSYIEEAQKKVHHQGAIIGDLSQQLKASQQQQDELTKKHDALAKTQTDIVAKLHAEADPLKLLTLAESYRTKLEDLKQQDHDVATQQAKLADAHQQLTANKAQEDQQLAKLNAEIKRLNERKDDVTQQIKTTQSKQKKAVADLEKKLADAKHHLTQTQNRIQELNAQLSTSATQLIAWFGTAHQLLPLPMDETHHYILDLDAFLPKHADELAQIAQRLAQADDQKVGLFSTYFDINLAQEIHTWAAQNGLHDDQVEIINPLYQLQTLGKATAKPVALPQNIASKTWSDDHRILNVTLNDNDWQLRIHYNTAKNEQIAQIDYVMNDKMTKRSYFNTEGLLSANALFDPDGFLHKEEYFRRDGLVALIVNYRQGSQIGLELYNAAGILTNNFANTDDLTTWWLQHHYPQQSGLIGRLDNEKYRTLTKKHRLASVPFVSAEMLQNQDLVADLSASATSTYIVANHRVADSMIQLVDQDLQLLQLNAAFLPAQISSPKLLN</sequence>
<name>A0ABW4E853_9LACO</name>
<protein>
    <recommendedName>
        <fullName evidence="5">Chromosome partition protein Smc</fullName>
    </recommendedName>
</protein>
<evidence type="ECO:0000313" key="4">
    <source>
        <dbReference type="Proteomes" id="UP001597252"/>
    </source>
</evidence>
<comment type="caution">
    <text evidence="3">The sequence shown here is derived from an EMBL/GenBank/DDBJ whole genome shotgun (WGS) entry which is preliminary data.</text>
</comment>
<feature type="coiled-coil region" evidence="1">
    <location>
        <begin position="148"/>
        <end position="175"/>
    </location>
</feature>
<feature type="coiled-coil region" evidence="1">
    <location>
        <begin position="84"/>
        <end position="118"/>
    </location>
</feature>
<keyword evidence="4" id="KW-1185">Reference proteome</keyword>
<dbReference type="EMBL" id="JBHTON010000028">
    <property type="protein sequence ID" value="MFD1485403.1"/>
    <property type="molecule type" value="Genomic_DNA"/>
</dbReference>
<keyword evidence="1" id="KW-0175">Coiled coil</keyword>
<reference evidence="4" key="1">
    <citation type="journal article" date="2019" name="Int. J. Syst. Evol. Microbiol.">
        <title>The Global Catalogue of Microorganisms (GCM) 10K type strain sequencing project: providing services to taxonomists for standard genome sequencing and annotation.</title>
        <authorList>
            <consortium name="The Broad Institute Genomics Platform"/>
            <consortium name="The Broad Institute Genome Sequencing Center for Infectious Disease"/>
            <person name="Wu L."/>
            <person name="Ma J."/>
        </authorList>
    </citation>
    <scope>NUCLEOTIDE SEQUENCE [LARGE SCALE GENOMIC DNA]</scope>
    <source>
        <strain evidence="4">CCM 8903</strain>
    </source>
</reference>
<accession>A0ABW4E853</accession>
<feature type="compositionally biased region" description="Low complexity" evidence="2">
    <location>
        <begin position="22"/>
        <end position="38"/>
    </location>
</feature>
<gene>
    <name evidence="3" type="ORF">ACFQ5J_09195</name>
</gene>